<dbReference type="InterPro" id="IPR016651">
    <property type="entry name" value="LCMT1"/>
</dbReference>
<gene>
    <name evidence="5" type="ORF">POCTA_138.1.T0680231</name>
</gene>
<comment type="catalytic activity">
    <reaction evidence="4">
        <text>[phosphatase 2A protein]-C-terminal L-leucine + S-adenosyl-L-methionine = [phosphatase 2A protein]-C-terminal L-leucine methyl ester + S-adenosyl-L-homocysteine</text>
        <dbReference type="Rhea" id="RHEA:48544"/>
        <dbReference type="Rhea" id="RHEA-COMP:12134"/>
        <dbReference type="Rhea" id="RHEA-COMP:12135"/>
        <dbReference type="ChEBI" id="CHEBI:57856"/>
        <dbReference type="ChEBI" id="CHEBI:59789"/>
        <dbReference type="ChEBI" id="CHEBI:90516"/>
        <dbReference type="ChEBI" id="CHEBI:90517"/>
        <dbReference type="EC" id="2.1.1.233"/>
    </reaction>
</comment>
<comment type="similarity">
    <text evidence="4">Belongs to the methyltransferase superfamily. LCMT family.</text>
</comment>
<dbReference type="GO" id="GO:0008168">
    <property type="term" value="F:methyltransferase activity"/>
    <property type="evidence" value="ECO:0007669"/>
    <property type="project" value="UniProtKB-KW"/>
</dbReference>
<keyword evidence="6" id="KW-1185">Reference proteome</keyword>
<evidence type="ECO:0000256" key="2">
    <source>
        <dbReference type="ARBA" id="ARBA00022679"/>
    </source>
</evidence>
<dbReference type="EC" id="2.1.1.233" evidence="4"/>
<evidence type="ECO:0000313" key="5">
    <source>
        <dbReference type="EMBL" id="CAD8177300.1"/>
    </source>
</evidence>
<dbReference type="Pfam" id="PF04072">
    <property type="entry name" value="LCM"/>
    <property type="match status" value="1"/>
</dbReference>
<dbReference type="PANTHER" id="PTHR13600">
    <property type="entry name" value="LEUCINE CARBOXYL METHYLTRANSFERASE"/>
    <property type="match status" value="1"/>
</dbReference>
<accession>A0A8S1VJA0</accession>
<evidence type="ECO:0000256" key="4">
    <source>
        <dbReference type="PIRNR" id="PIRNR016305"/>
    </source>
</evidence>
<dbReference type="OMA" id="IIYEPIR"/>
<evidence type="ECO:0000256" key="3">
    <source>
        <dbReference type="ARBA" id="ARBA00022691"/>
    </source>
</evidence>
<keyword evidence="3 4" id="KW-0949">S-adenosyl-L-methionine</keyword>
<sequence>MQQHNPIQIHVEDTNAEATMAKISAIKHKYFQDEFSEEFVKGTSKKDVLIHRGYWCRFNIFHRIVSTYISKQQKCNVISLGSGYDTLPYIMWQTYQNKEFTFVEVDLPVVVDRKIKKLKESNKLKTLLGEYIISQNKLSAKQENKNYLLFGEDLCNTEQLHQSLQSIDFTIPTLVYAECVLTYIKSDATNRLLDGLTKWFPHLTFLNYEMFNPSDQFGKMMVRNFEYRGCPLVGIDAFPSLQAHKERLNQWFNYVEIYDMKTLYQIATDPEERKRIEKLELMDEWEEWNIMQSHYLVSLANKDQTALIVNLKV</sequence>
<dbReference type="InterPro" id="IPR007213">
    <property type="entry name" value="Ppm1/Ppm2/Tcmp"/>
</dbReference>
<reference evidence="5" key="1">
    <citation type="submission" date="2021-01" db="EMBL/GenBank/DDBJ databases">
        <authorList>
            <consortium name="Genoscope - CEA"/>
            <person name="William W."/>
        </authorList>
    </citation>
    <scope>NUCLEOTIDE SEQUENCE</scope>
</reference>
<protein>
    <recommendedName>
        <fullName evidence="4">Leucine carboxyl methyltransferase 1</fullName>
        <ecNumber evidence="4">2.1.1.233</ecNumber>
    </recommendedName>
</protein>
<comment type="caution">
    <text evidence="5">The sequence shown here is derived from an EMBL/GenBank/DDBJ whole genome shotgun (WGS) entry which is preliminary data.</text>
</comment>
<organism evidence="5 6">
    <name type="scientific">Paramecium octaurelia</name>
    <dbReference type="NCBI Taxonomy" id="43137"/>
    <lineage>
        <taxon>Eukaryota</taxon>
        <taxon>Sar</taxon>
        <taxon>Alveolata</taxon>
        <taxon>Ciliophora</taxon>
        <taxon>Intramacronucleata</taxon>
        <taxon>Oligohymenophorea</taxon>
        <taxon>Peniculida</taxon>
        <taxon>Parameciidae</taxon>
        <taxon>Paramecium</taxon>
    </lineage>
</organism>
<dbReference type="PIRSF" id="PIRSF016305">
    <property type="entry name" value="LCM_mtfrase"/>
    <property type="match status" value="1"/>
</dbReference>
<dbReference type="OrthoDB" id="203237at2759"/>
<name>A0A8S1VJA0_PAROT</name>
<keyword evidence="2 4" id="KW-0808">Transferase</keyword>
<dbReference type="GO" id="GO:0032259">
    <property type="term" value="P:methylation"/>
    <property type="evidence" value="ECO:0007669"/>
    <property type="project" value="UniProtKB-KW"/>
</dbReference>
<evidence type="ECO:0000256" key="1">
    <source>
        <dbReference type="ARBA" id="ARBA00022603"/>
    </source>
</evidence>
<evidence type="ECO:0000313" key="6">
    <source>
        <dbReference type="Proteomes" id="UP000683925"/>
    </source>
</evidence>
<dbReference type="AlphaFoldDB" id="A0A8S1VJA0"/>
<dbReference type="PANTHER" id="PTHR13600:SF21">
    <property type="entry name" value="LEUCINE CARBOXYL METHYLTRANSFERASE 1"/>
    <property type="match status" value="1"/>
</dbReference>
<proteinExistence type="inferred from homology"/>
<comment type="function">
    <text evidence="4">Methylates the carboxyl group of the C-terminal leucine residue of protein phosphatase 2A catalytic subunits to form alpha-leucine ester residues.</text>
</comment>
<dbReference type="EMBL" id="CAJJDP010000067">
    <property type="protein sequence ID" value="CAD8177300.1"/>
    <property type="molecule type" value="Genomic_DNA"/>
</dbReference>
<dbReference type="Proteomes" id="UP000683925">
    <property type="component" value="Unassembled WGS sequence"/>
</dbReference>
<keyword evidence="1 4" id="KW-0489">Methyltransferase</keyword>